<keyword evidence="2" id="KW-0808">Transferase</keyword>
<sequence>MIVRKTSVVLFGVYVGICLQRVSLAFTSPRPLTHRSNDINVQLHSGSDDWLIDEDEDENSFSHHKRAPQETIINNSKQHSADESITDTAKQSNNDQAEDIRSYFATCIPGLQYILASELTSLGATYVETQGLSGVAFTGSPKVGLNCILWCRTAHKIMELIASSADSSLGFGYDDYSHENGYGFSQGLRNADDLYQFAKIAVHTPTLLGDGQGGLSTISVNTIYTSRVPKDLCHGHFTALTVKNALVDSVRELREEGDRPDVDVDDADVPLVCVVRGRRIESFRGRGRDARFRGGRGSGRGGKSEGIYEELELVADVDIYRCLHSGGSLHRRGYRSGNNLDLDWSEGVENDDYGDDSDWEISSNRRHSRDDNNKAPIHRAAMKESLASGLLLEAGWDKLIEAARSDGQGAVLIDPMTGSGTLPTEAALIACDMAPGLLRIASLRGEGRNPHRYPPATRWKDFSDLATWNRMLAEAAQRAKDGMKWAQATSETTQMKNVVILGNELNPRAVGLSRTSVANSGVGAIVSINEGNCNCWKLGGGEGDTSKRAVVNGRTIIVCNPPWGVRLTEDIDESWVSLREFLRREGHGAEAWVLSGNKDLTKILRMKKSRSVVVRTAEEDLRWLQYHIFQKSEVES</sequence>
<evidence type="ECO:0000256" key="1">
    <source>
        <dbReference type="ARBA" id="ARBA00022603"/>
    </source>
</evidence>
<keyword evidence="8" id="KW-1185">Reference proteome</keyword>
<dbReference type="GO" id="GO:0043527">
    <property type="term" value="C:tRNA methyltransferase complex"/>
    <property type="evidence" value="ECO:0007669"/>
    <property type="project" value="UniProtKB-ARBA"/>
</dbReference>
<dbReference type="CDD" id="cd11715">
    <property type="entry name" value="THUMP_AdoMetMT"/>
    <property type="match status" value="1"/>
</dbReference>
<dbReference type="Pfam" id="PF02926">
    <property type="entry name" value="THUMP"/>
    <property type="match status" value="1"/>
</dbReference>
<dbReference type="Gene3D" id="3.30.2130.30">
    <property type="match status" value="1"/>
</dbReference>
<evidence type="ECO:0000313" key="8">
    <source>
        <dbReference type="Proteomes" id="UP000001449"/>
    </source>
</evidence>
<dbReference type="PaxDb" id="35128-Thaps21929"/>
<dbReference type="SUPFAM" id="SSF53335">
    <property type="entry name" value="S-adenosyl-L-methionine-dependent methyltransferases"/>
    <property type="match status" value="1"/>
</dbReference>
<dbReference type="AlphaFoldDB" id="B8BYT7"/>
<feature type="region of interest" description="Disordered" evidence="3">
    <location>
        <begin position="57"/>
        <end position="93"/>
    </location>
</feature>
<evidence type="ECO:0000259" key="5">
    <source>
        <dbReference type="Pfam" id="PF02926"/>
    </source>
</evidence>
<accession>B8BYT7</accession>
<dbReference type="Proteomes" id="UP000001449">
    <property type="component" value="Chromosome 3"/>
</dbReference>
<keyword evidence="1" id="KW-0489">Methyltransferase</keyword>
<dbReference type="InterPro" id="IPR004114">
    <property type="entry name" value="THUMP_dom"/>
</dbReference>
<dbReference type="InterPro" id="IPR029063">
    <property type="entry name" value="SAM-dependent_MTases_sf"/>
</dbReference>
<feature type="domain" description="THUMP" evidence="5">
    <location>
        <begin position="190"/>
        <end position="278"/>
    </location>
</feature>
<dbReference type="GO" id="GO:0003723">
    <property type="term" value="F:RNA binding"/>
    <property type="evidence" value="ECO:0007669"/>
    <property type="project" value="InterPro"/>
</dbReference>
<dbReference type="Pfam" id="PF01170">
    <property type="entry name" value="UPF0020"/>
    <property type="match status" value="1"/>
</dbReference>
<feature type="domain" description="RlmL ferredoxin-like" evidence="6">
    <location>
        <begin position="103"/>
        <end position="158"/>
    </location>
</feature>
<organism evidence="7 8">
    <name type="scientific">Thalassiosira pseudonana</name>
    <name type="common">Marine diatom</name>
    <name type="synonym">Cyclotella nana</name>
    <dbReference type="NCBI Taxonomy" id="35128"/>
    <lineage>
        <taxon>Eukaryota</taxon>
        <taxon>Sar</taxon>
        <taxon>Stramenopiles</taxon>
        <taxon>Ochrophyta</taxon>
        <taxon>Bacillariophyta</taxon>
        <taxon>Coscinodiscophyceae</taxon>
        <taxon>Thalassiosirophycidae</taxon>
        <taxon>Thalassiosirales</taxon>
        <taxon>Thalassiosiraceae</taxon>
        <taxon>Thalassiosira</taxon>
    </lineage>
</organism>
<reference evidence="7 8" key="1">
    <citation type="journal article" date="2004" name="Science">
        <title>The genome of the diatom Thalassiosira pseudonana: ecology, evolution, and metabolism.</title>
        <authorList>
            <person name="Armbrust E.V."/>
            <person name="Berges J.A."/>
            <person name="Bowler C."/>
            <person name="Green B.R."/>
            <person name="Martinez D."/>
            <person name="Putnam N.H."/>
            <person name="Zhou S."/>
            <person name="Allen A.E."/>
            <person name="Apt K.E."/>
            <person name="Bechner M."/>
            <person name="Brzezinski M.A."/>
            <person name="Chaal B.K."/>
            <person name="Chiovitti A."/>
            <person name="Davis A.K."/>
            <person name="Demarest M.S."/>
            <person name="Detter J.C."/>
            <person name="Glavina T."/>
            <person name="Goodstein D."/>
            <person name="Hadi M.Z."/>
            <person name="Hellsten U."/>
            <person name="Hildebrand M."/>
            <person name="Jenkins B.D."/>
            <person name="Jurka J."/>
            <person name="Kapitonov V.V."/>
            <person name="Kroger N."/>
            <person name="Lau W.W."/>
            <person name="Lane T.W."/>
            <person name="Larimer F.W."/>
            <person name="Lippmeier J.C."/>
            <person name="Lucas S."/>
            <person name="Medina M."/>
            <person name="Montsant A."/>
            <person name="Obornik M."/>
            <person name="Parker M.S."/>
            <person name="Palenik B."/>
            <person name="Pazour G.J."/>
            <person name="Richardson P.M."/>
            <person name="Rynearson T.A."/>
            <person name="Saito M.A."/>
            <person name="Schwartz D.C."/>
            <person name="Thamatrakoln K."/>
            <person name="Valentin K."/>
            <person name="Vardi A."/>
            <person name="Wilkerson F.P."/>
            <person name="Rokhsar D.S."/>
        </authorList>
    </citation>
    <scope>NUCLEOTIDE SEQUENCE [LARGE SCALE GENOMIC DNA]</scope>
    <source>
        <strain evidence="7 8">CCMP1335</strain>
    </source>
</reference>
<proteinExistence type="predicted"/>
<dbReference type="Gene3D" id="3.40.50.150">
    <property type="entry name" value="Vaccinia Virus protein VP39"/>
    <property type="match status" value="1"/>
</dbReference>
<dbReference type="RefSeq" id="XP_002288508.1">
    <property type="nucleotide sequence ID" value="XM_002288472.1"/>
</dbReference>
<gene>
    <name evidence="7" type="ORF">THAPSDRAFT_21929</name>
</gene>
<feature type="domain" description="Ribosomal RNA large subunit methyltransferase K/L-like methyltransferase" evidence="4">
    <location>
        <begin position="378"/>
        <end position="621"/>
    </location>
</feature>
<evidence type="ECO:0000256" key="3">
    <source>
        <dbReference type="SAM" id="MobiDB-lite"/>
    </source>
</evidence>
<dbReference type="GO" id="GO:0030488">
    <property type="term" value="P:tRNA methylation"/>
    <property type="evidence" value="ECO:0000318"/>
    <property type="project" value="GO_Central"/>
</dbReference>
<dbReference type="KEGG" id="tps:THAPSDRAFT_21929"/>
<evidence type="ECO:0000259" key="6">
    <source>
        <dbReference type="Pfam" id="PF22020"/>
    </source>
</evidence>
<evidence type="ECO:0000313" key="7">
    <source>
        <dbReference type="EMBL" id="EED93944.1"/>
    </source>
</evidence>
<reference evidence="7 8" key="2">
    <citation type="journal article" date="2008" name="Nature">
        <title>The Phaeodactylum genome reveals the evolutionary history of diatom genomes.</title>
        <authorList>
            <person name="Bowler C."/>
            <person name="Allen A.E."/>
            <person name="Badger J.H."/>
            <person name="Grimwood J."/>
            <person name="Jabbari K."/>
            <person name="Kuo A."/>
            <person name="Maheswari U."/>
            <person name="Martens C."/>
            <person name="Maumus F."/>
            <person name="Otillar R.P."/>
            <person name="Rayko E."/>
            <person name="Salamov A."/>
            <person name="Vandepoele K."/>
            <person name="Beszteri B."/>
            <person name="Gruber A."/>
            <person name="Heijde M."/>
            <person name="Katinka M."/>
            <person name="Mock T."/>
            <person name="Valentin K."/>
            <person name="Verret F."/>
            <person name="Berges J.A."/>
            <person name="Brownlee C."/>
            <person name="Cadoret J.P."/>
            <person name="Chiovitti A."/>
            <person name="Choi C.J."/>
            <person name="Coesel S."/>
            <person name="De Martino A."/>
            <person name="Detter J.C."/>
            <person name="Durkin C."/>
            <person name="Falciatore A."/>
            <person name="Fournet J."/>
            <person name="Haruta M."/>
            <person name="Huysman M.J."/>
            <person name="Jenkins B.D."/>
            <person name="Jiroutova K."/>
            <person name="Jorgensen R.E."/>
            <person name="Joubert Y."/>
            <person name="Kaplan A."/>
            <person name="Kroger N."/>
            <person name="Kroth P.G."/>
            <person name="La Roche J."/>
            <person name="Lindquist E."/>
            <person name="Lommer M."/>
            <person name="Martin-Jezequel V."/>
            <person name="Lopez P.J."/>
            <person name="Lucas S."/>
            <person name="Mangogna M."/>
            <person name="McGinnis K."/>
            <person name="Medlin L.K."/>
            <person name="Montsant A."/>
            <person name="Oudot-Le Secq M.P."/>
            <person name="Napoli C."/>
            <person name="Obornik M."/>
            <person name="Parker M.S."/>
            <person name="Petit J.L."/>
            <person name="Porcel B.M."/>
            <person name="Poulsen N."/>
            <person name="Robison M."/>
            <person name="Rychlewski L."/>
            <person name="Rynearson T.A."/>
            <person name="Schmutz J."/>
            <person name="Shapiro H."/>
            <person name="Siaut M."/>
            <person name="Stanley M."/>
            <person name="Sussman M.R."/>
            <person name="Taylor A.R."/>
            <person name="Vardi A."/>
            <person name="von Dassow P."/>
            <person name="Vyverman W."/>
            <person name="Willis A."/>
            <person name="Wyrwicz L.S."/>
            <person name="Rokhsar D.S."/>
            <person name="Weissenbach J."/>
            <person name="Armbrust E.V."/>
            <person name="Green B.R."/>
            <person name="Van de Peer Y."/>
            <person name="Grigoriev I.V."/>
        </authorList>
    </citation>
    <scope>NUCLEOTIDE SEQUENCE [LARGE SCALE GENOMIC DNA]</scope>
    <source>
        <strain evidence="7 8">CCMP1335</strain>
    </source>
</reference>
<dbReference type="HOGENOM" id="CLU_430569_0_0_1"/>
<name>B8BYT7_THAPS</name>
<dbReference type="InterPro" id="IPR002052">
    <property type="entry name" value="DNA_methylase_N6_adenine_CS"/>
</dbReference>
<dbReference type="GeneID" id="7445340"/>
<dbReference type="STRING" id="35128.B8BYT7"/>
<dbReference type="OMA" id="YFATCIP"/>
<feature type="region of interest" description="Disordered" evidence="3">
    <location>
        <begin position="353"/>
        <end position="375"/>
    </location>
</feature>
<dbReference type="PANTHER" id="PTHR47313">
    <property type="entry name" value="RIBOSOMAL RNA LARGE SUBUNIT METHYLTRANSFERASE K/L"/>
    <property type="match status" value="1"/>
</dbReference>
<dbReference type="eggNOG" id="ENOG502QTIB">
    <property type="taxonomic scope" value="Eukaryota"/>
</dbReference>
<evidence type="ECO:0000256" key="2">
    <source>
        <dbReference type="ARBA" id="ARBA00022679"/>
    </source>
</evidence>
<dbReference type="InterPro" id="IPR054170">
    <property type="entry name" value="RlmL_1st"/>
</dbReference>
<evidence type="ECO:0000259" key="4">
    <source>
        <dbReference type="Pfam" id="PF01170"/>
    </source>
</evidence>
<dbReference type="Pfam" id="PF22020">
    <property type="entry name" value="RlmL_1st"/>
    <property type="match status" value="1"/>
</dbReference>
<dbReference type="GO" id="GO:0016423">
    <property type="term" value="F:tRNA (guanine) methyltransferase activity"/>
    <property type="evidence" value="ECO:0000318"/>
    <property type="project" value="GO_Central"/>
</dbReference>
<dbReference type="PROSITE" id="PS00092">
    <property type="entry name" value="N6_MTASE"/>
    <property type="match status" value="1"/>
</dbReference>
<dbReference type="EMBL" id="CM000640">
    <property type="protein sequence ID" value="EED93944.1"/>
    <property type="molecule type" value="Genomic_DNA"/>
</dbReference>
<dbReference type="PANTHER" id="PTHR47313:SF1">
    <property type="entry name" value="RIBOSOMAL RNA LARGE SUBUNIT METHYLTRANSFERASE K_L"/>
    <property type="match status" value="1"/>
</dbReference>
<dbReference type="InterPro" id="IPR000241">
    <property type="entry name" value="RlmKL-like_Mtase"/>
</dbReference>
<dbReference type="InParanoid" id="B8BYT7"/>
<protein>
    <submittedName>
        <fullName evidence="7">Uncharacterized protein</fullName>
    </submittedName>
</protein>